<accession>A0A2K1KJR9</accession>
<dbReference type="AlphaFoldDB" id="A0A2K1KJR9"/>
<reference evidence="1 3" key="1">
    <citation type="journal article" date="2008" name="Science">
        <title>The Physcomitrella genome reveals evolutionary insights into the conquest of land by plants.</title>
        <authorList>
            <person name="Rensing S."/>
            <person name="Lang D."/>
            <person name="Zimmer A."/>
            <person name="Terry A."/>
            <person name="Salamov A."/>
            <person name="Shapiro H."/>
            <person name="Nishiyama T."/>
            <person name="Perroud P.-F."/>
            <person name="Lindquist E."/>
            <person name="Kamisugi Y."/>
            <person name="Tanahashi T."/>
            <person name="Sakakibara K."/>
            <person name="Fujita T."/>
            <person name="Oishi K."/>
            <person name="Shin-I T."/>
            <person name="Kuroki Y."/>
            <person name="Toyoda A."/>
            <person name="Suzuki Y."/>
            <person name="Hashimoto A."/>
            <person name="Yamaguchi K."/>
            <person name="Sugano A."/>
            <person name="Kohara Y."/>
            <person name="Fujiyama A."/>
            <person name="Anterola A."/>
            <person name="Aoki S."/>
            <person name="Ashton N."/>
            <person name="Barbazuk W.B."/>
            <person name="Barker E."/>
            <person name="Bennetzen J."/>
            <person name="Bezanilla M."/>
            <person name="Blankenship R."/>
            <person name="Cho S.H."/>
            <person name="Dutcher S."/>
            <person name="Estelle M."/>
            <person name="Fawcett J.A."/>
            <person name="Gundlach H."/>
            <person name="Hanada K."/>
            <person name="Heyl A."/>
            <person name="Hicks K.A."/>
            <person name="Hugh J."/>
            <person name="Lohr M."/>
            <person name="Mayer K."/>
            <person name="Melkozernov A."/>
            <person name="Murata T."/>
            <person name="Nelson D."/>
            <person name="Pils B."/>
            <person name="Prigge M."/>
            <person name="Reiss B."/>
            <person name="Renner T."/>
            <person name="Rombauts S."/>
            <person name="Rushton P."/>
            <person name="Sanderfoot A."/>
            <person name="Schween G."/>
            <person name="Shiu S.-H."/>
            <person name="Stueber K."/>
            <person name="Theodoulou F.L."/>
            <person name="Tu H."/>
            <person name="Van de Peer Y."/>
            <person name="Verrier P.J."/>
            <person name="Waters E."/>
            <person name="Wood A."/>
            <person name="Yang L."/>
            <person name="Cove D."/>
            <person name="Cuming A."/>
            <person name="Hasebe M."/>
            <person name="Lucas S."/>
            <person name="Mishler D.B."/>
            <person name="Reski R."/>
            <person name="Grigoriev I."/>
            <person name="Quatrano R.S."/>
            <person name="Boore J.L."/>
        </authorList>
    </citation>
    <scope>NUCLEOTIDE SEQUENCE [LARGE SCALE GENOMIC DNA]</scope>
    <source>
        <strain evidence="2 3">cv. Gransden 2004</strain>
    </source>
</reference>
<keyword evidence="3" id="KW-1185">Reference proteome</keyword>
<organism evidence="1">
    <name type="scientific">Physcomitrium patens</name>
    <name type="common">Spreading-leaved earth moss</name>
    <name type="synonym">Physcomitrella patens</name>
    <dbReference type="NCBI Taxonomy" id="3218"/>
    <lineage>
        <taxon>Eukaryota</taxon>
        <taxon>Viridiplantae</taxon>
        <taxon>Streptophyta</taxon>
        <taxon>Embryophyta</taxon>
        <taxon>Bryophyta</taxon>
        <taxon>Bryophytina</taxon>
        <taxon>Bryopsida</taxon>
        <taxon>Funariidae</taxon>
        <taxon>Funariales</taxon>
        <taxon>Funariaceae</taxon>
        <taxon>Physcomitrium</taxon>
    </lineage>
</organism>
<dbReference type="Proteomes" id="UP000006727">
    <property type="component" value="Chromosome 5"/>
</dbReference>
<dbReference type="EMBL" id="ABEU02000005">
    <property type="protein sequence ID" value="PNR54019.1"/>
    <property type="molecule type" value="Genomic_DNA"/>
</dbReference>
<protein>
    <submittedName>
        <fullName evidence="1 2">Uncharacterized protein</fullName>
    </submittedName>
</protein>
<evidence type="ECO:0000313" key="1">
    <source>
        <dbReference type="EMBL" id="PNR54019.1"/>
    </source>
</evidence>
<gene>
    <name evidence="1" type="ORF">PHYPA_007695</name>
</gene>
<reference evidence="2" key="3">
    <citation type="submission" date="2020-12" db="UniProtKB">
        <authorList>
            <consortium name="EnsemblPlants"/>
        </authorList>
    </citation>
    <scope>IDENTIFICATION</scope>
</reference>
<reference evidence="1 3" key="2">
    <citation type="journal article" date="2018" name="Plant J.">
        <title>The Physcomitrella patens chromosome-scale assembly reveals moss genome structure and evolution.</title>
        <authorList>
            <person name="Lang D."/>
            <person name="Ullrich K.K."/>
            <person name="Murat F."/>
            <person name="Fuchs J."/>
            <person name="Jenkins J."/>
            <person name="Haas F.B."/>
            <person name="Piednoel M."/>
            <person name="Gundlach H."/>
            <person name="Van Bel M."/>
            <person name="Meyberg R."/>
            <person name="Vives C."/>
            <person name="Morata J."/>
            <person name="Symeonidi A."/>
            <person name="Hiss M."/>
            <person name="Muchero W."/>
            <person name="Kamisugi Y."/>
            <person name="Saleh O."/>
            <person name="Blanc G."/>
            <person name="Decker E.L."/>
            <person name="van Gessel N."/>
            <person name="Grimwood J."/>
            <person name="Hayes R.D."/>
            <person name="Graham S.W."/>
            <person name="Gunter L.E."/>
            <person name="McDaniel S.F."/>
            <person name="Hoernstein S.N.W."/>
            <person name="Larsson A."/>
            <person name="Li F.W."/>
            <person name="Perroud P.F."/>
            <person name="Phillips J."/>
            <person name="Ranjan P."/>
            <person name="Rokshar D.S."/>
            <person name="Rothfels C.J."/>
            <person name="Schneider L."/>
            <person name="Shu S."/>
            <person name="Stevenson D.W."/>
            <person name="Thummler F."/>
            <person name="Tillich M."/>
            <person name="Villarreal Aguilar J.C."/>
            <person name="Widiez T."/>
            <person name="Wong G.K."/>
            <person name="Wymore A."/>
            <person name="Zhang Y."/>
            <person name="Zimmer A.D."/>
            <person name="Quatrano R.S."/>
            <person name="Mayer K.F.X."/>
            <person name="Goodstein D."/>
            <person name="Casacuberta J.M."/>
            <person name="Vandepoele K."/>
            <person name="Reski R."/>
            <person name="Cuming A.C."/>
            <person name="Tuskan G.A."/>
            <person name="Maumus F."/>
            <person name="Salse J."/>
            <person name="Schmutz J."/>
            <person name="Rensing S.A."/>
        </authorList>
    </citation>
    <scope>NUCLEOTIDE SEQUENCE [LARGE SCALE GENOMIC DNA]</scope>
    <source>
        <strain evidence="2 3">cv. Gransden 2004</strain>
    </source>
</reference>
<dbReference type="Gramene" id="Pp3c5_15080V3.1">
    <property type="protein sequence ID" value="Pp3c5_15080V3.1"/>
    <property type="gene ID" value="Pp3c5_15080"/>
</dbReference>
<name>A0A2K1KJR9_PHYPA</name>
<evidence type="ECO:0000313" key="2">
    <source>
        <dbReference type="EnsemblPlants" id="Pp3c5_15080V3.1"/>
    </source>
</evidence>
<dbReference type="InParanoid" id="A0A2K1KJR9"/>
<proteinExistence type="predicted"/>
<evidence type="ECO:0000313" key="3">
    <source>
        <dbReference type="Proteomes" id="UP000006727"/>
    </source>
</evidence>
<sequence length="76" mass="9158">MTKSINNHNLYYINNEQKHIEVYHYFIKEIINSRNIILYCIYTSSQHADIFTKALLQNKFMQYCTILGLTNFFDTI</sequence>
<dbReference type="EnsemblPlants" id="Pp3c5_15080V3.1">
    <property type="protein sequence ID" value="Pp3c5_15080V3.1"/>
    <property type="gene ID" value="Pp3c5_15080"/>
</dbReference>